<dbReference type="NCBIfam" id="TIGR00071">
    <property type="entry name" value="hisT_truA"/>
    <property type="match status" value="1"/>
</dbReference>
<dbReference type="EMBL" id="UOEY01000010">
    <property type="protein sequence ID" value="VAW34851.1"/>
    <property type="molecule type" value="Genomic_DNA"/>
</dbReference>
<protein>
    <submittedName>
        <fullName evidence="5">tRNA pseudouridine(38-40) synthase</fullName>
        <ecNumber evidence="5">5.4.99.12</ecNumber>
    </submittedName>
</protein>
<dbReference type="InterPro" id="IPR020095">
    <property type="entry name" value="PsdUridine_synth_TruA_C"/>
</dbReference>
<comment type="similarity">
    <text evidence="1">Belongs to the tRNA pseudouridine synthase TruA family.</text>
</comment>
<dbReference type="InterPro" id="IPR001406">
    <property type="entry name" value="PsdUridine_synth_TruA"/>
</dbReference>
<feature type="domain" description="Pseudouridine synthase I TruA alpha/beta" evidence="4">
    <location>
        <begin position="10"/>
        <end position="106"/>
    </location>
</feature>
<dbReference type="PANTHER" id="PTHR11142:SF0">
    <property type="entry name" value="TRNA PSEUDOURIDINE SYNTHASE-LIKE 1"/>
    <property type="match status" value="1"/>
</dbReference>
<dbReference type="GO" id="GO:0003723">
    <property type="term" value="F:RNA binding"/>
    <property type="evidence" value="ECO:0007669"/>
    <property type="project" value="InterPro"/>
</dbReference>
<dbReference type="InterPro" id="IPR020094">
    <property type="entry name" value="TruA/RsuA/RluB/E/F_N"/>
</dbReference>
<dbReference type="PIRSF" id="PIRSF001430">
    <property type="entry name" value="tRNA_psdUrid_synth"/>
    <property type="match status" value="1"/>
</dbReference>
<dbReference type="PANTHER" id="PTHR11142">
    <property type="entry name" value="PSEUDOURIDYLATE SYNTHASE"/>
    <property type="match status" value="1"/>
</dbReference>
<evidence type="ECO:0000313" key="5">
    <source>
        <dbReference type="EMBL" id="VAW34851.1"/>
    </source>
</evidence>
<dbReference type="Pfam" id="PF01416">
    <property type="entry name" value="PseudoU_synth_1"/>
    <property type="match status" value="2"/>
</dbReference>
<dbReference type="GO" id="GO:0031119">
    <property type="term" value="P:tRNA pseudouridine synthesis"/>
    <property type="evidence" value="ECO:0007669"/>
    <property type="project" value="TreeGrafter"/>
</dbReference>
<dbReference type="FunFam" id="3.30.70.580:FF:000001">
    <property type="entry name" value="tRNA pseudouridine synthase A"/>
    <property type="match status" value="1"/>
</dbReference>
<dbReference type="CDD" id="cd02570">
    <property type="entry name" value="PseudoU_synth_EcTruA"/>
    <property type="match status" value="1"/>
</dbReference>
<dbReference type="GO" id="GO:0160147">
    <property type="term" value="F:tRNA pseudouridine(38-40) synthase activity"/>
    <property type="evidence" value="ECO:0007669"/>
    <property type="project" value="UniProtKB-EC"/>
</dbReference>
<reference evidence="5" key="1">
    <citation type="submission" date="2018-06" db="EMBL/GenBank/DDBJ databases">
        <authorList>
            <person name="Zhirakovskaya E."/>
        </authorList>
    </citation>
    <scope>NUCLEOTIDE SEQUENCE</scope>
</reference>
<organism evidence="5">
    <name type="scientific">hydrothermal vent metagenome</name>
    <dbReference type="NCBI Taxonomy" id="652676"/>
    <lineage>
        <taxon>unclassified sequences</taxon>
        <taxon>metagenomes</taxon>
        <taxon>ecological metagenomes</taxon>
    </lineage>
</organism>
<dbReference type="Gene3D" id="3.30.70.660">
    <property type="entry name" value="Pseudouridine synthase I, catalytic domain, C-terminal subdomain"/>
    <property type="match status" value="1"/>
</dbReference>
<dbReference type="SUPFAM" id="SSF55120">
    <property type="entry name" value="Pseudouridine synthase"/>
    <property type="match status" value="1"/>
</dbReference>
<dbReference type="HAMAP" id="MF_00171">
    <property type="entry name" value="TruA"/>
    <property type="match status" value="1"/>
</dbReference>
<keyword evidence="3 5" id="KW-0413">Isomerase</keyword>
<sequence>MNQRNIRLLIAYDGTGYSGWQRQNDTATIQGRLEDRLTTMTGAAVTLHGAGRTDAGVHALGMVANFNTRSTIAAKGFLRGLNSLLPADIRILAVNDVKTTFHSRFDATGKTYRYDILTGRVLMPTERLYALHVPVPLDIDRIHACLHHLAGSHDFSSFEASGSREPGRPNGRGAVRTIYRAEFFPCSGRGDAWSFRFTGDGFLRHMVRNFVGTLIEAGAGKMTPEEFLAILQGRNRCLAGPTAPARALFLEQVFYQEDAP</sequence>
<name>A0A3B0UV35_9ZZZZ</name>
<dbReference type="InterPro" id="IPR020103">
    <property type="entry name" value="PsdUridine_synth_cat_dom_sf"/>
</dbReference>
<dbReference type="Gene3D" id="3.30.70.580">
    <property type="entry name" value="Pseudouridine synthase I, catalytic domain, N-terminal subdomain"/>
    <property type="match status" value="1"/>
</dbReference>
<keyword evidence="2" id="KW-0819">tRNA processing</keyword>
<gene>
    <name evidence="5" type="ORF">MNBD_DELTA04-690</name>
</gene>
<evidence type="ECO:0000256" key="3">
    <source>
        <dbReference type="ARBA" id="ARBA00023235"/>
    </source>
</evidence>
<accession>A0A3B0UV35</accession>
<dbReference type="InterPro" id="IPR020097">
    <property type="entry name" value="PsdUridine_synth_TruA_a/b_dom"/>
</dbReference>
<evidence type="ECO:0000256" key="2">
    <source>
        <dbReference type="ARBA" id="ARBA00022694"/>
    </source>
</evidence>
<proteinExistence type="inferred from homology"/>
<feature type="domain" description="Pseudouridine synthase I TruA alpha/beta" evidence="4">
    <location>
        <begin position="148"/>
        <end position="255"/>
    </location>
</feature>
<evidence type="ECO:0000259" key="4">
    <source>
        <dbReference type="Pfam" id="PF01416"/>
    </source>
</evidence>
<evidence type="ECO:0000256" key="1">
    <source>
        <dbReference type="ARBA" id="ARBA00009375"/>
    </source>
</evidence>
<dbReference type="EC" id="5.4.99.12" evidence="5"/>
<dbReference type="AlphaFoldDB" id="A0A3B0UV35"/>